<comment type="subcellular location">
    <subcellularLocation>
        <location evidence="1 4">Nucleus</location>
    </subcellularLocation>
</comment>
<dbReference type="GO" id="GO:0006338">
    <property type="term" value="P:chromatin remodeling"/>
    <property type="evidence" value="ECO:0007669"/>
    <property type="project" value="InterPro"/>
</dbReference>
<feature type="compositionally biased region" description="Basic and acidic residues" evidence="5">
    <location>
        <begin position="292"/>
        <end position="311"/>
    </location>
</feature>
<dbReference type="Pfam" id="PF10537">
    <property type="entry name" value="WAC_Acf1_DNA_bd"/>
    <property type="match status" value="1"/>
</dbReference>
<dbReference type="InParanoid" id="A7RWX9"/>
<evidence type="ECO:0000259" key="7">
    <source>
        <dbReference type="PROSITE" id="PS51136"/>
    </source>
</evidence>
<accession>A7RWX9</accession>
<evidence type="ECO:0000256" key="1">
    <source>
        <dbReference type="ARBA" id="ARBA00004123"/>
    </source>
</evidence>
<dbReference type="GO" id="GO:0005634">
    <property type="term" value="C:nucleus"/>
    <property type="evidence" value="ECO:0007669"/>
    <property type="project" value="UniProtKB-SubCell"/>
</dbReference>
<evidence type="ECO:0000256" key="5">
    <source>
        <dbReference type="SAM" id="MobiDB-lite"/>
    </source>
</evidence>
<dbReference type="PANTHER" id="PTHR46510">
    <property type="entry name" value="BROMODOMAIN ADJACENT TO ZINC FINGER DOMAIN PROTEIN 1A"/>
    <property type="match status" value="1"/>
</dbReference>
<dbReference type="Pfam" id="PF15612">
    <property type="entry name" value="WHIM1"/>
    <property type="match status" value="1"/>
</dbReference>
<feature type="compositionally biased region" description="Basic and acidic residues" evidence="5">
    <location>
        <begin position="318"/>
        <end position="379"/>
    </location>
</feature>
<dbReference type="PANTHER" id="PTHR46510:SF1">
    <property type="entry name" value="BROMODOMAIN ADJACENT TO ZINC FINGER DOMAIN PROTEIN 1A"/>
    <property type="match status" value="1"/>
</dbReference>
<name>A7RWX9_NEMVE</name>
<organism evidence="8 9">
    <name type="scientific">Nematostella vectensis</name>
    <name type="common">Starlet sea anemone</name>
    <dbReference type="NCBI Taxonomy" id="45351"/>
    <lineage>
        <taxon>Eukaryota</taxon>
        <taxon>Metazoa</taxon>
        <taxon>Cnidaria</taxon>
        <taxon>Anthozoa</taxon>
        <taxon>Hexacorallia</taxon>
        <taxon>Actiniaria</taxon>
        <taxon>Edwardsiidae</taxon>
        <taxon>Nematostella</taxon>
    </lineage>
</organism>
<dbReference type="OMA" id="EMFAGPP"/>
<dbReference type="PROSITE" id="PS51136">
    <property type="entry name" value="WAC"/>
    <property type="match status" value="1"/>
</dbReference>
<sequence>MPLLNRKPFTPEKPPKDLKPNEEVFVCTHTNEVFREYEAFFKRTILCNSLVWSCRFTGKSGLTYEEAEESEEDIIAIGESLSAPLRQAVLTLVHHTHRGKLANLCDEVFSYLKDRFQEGEEVELQHNDTNKAKLQIRNLKMSDKTPNKTPKSPRASKSSTNDDVIIIEDDDDDGKGSKKSKGVGTAGSPKKKAAYNWPSAQDYKYAVKLNPETKYYCYFSRKRGSFTRDKLKNFLRISCMRSTISSDDGYYIVEEKYRNKYDLGDPPVFSDSPSKNKESKSTKRKKSATGGEGKEAPAKKKQKHNDGDAPKKSKKKLTHEEKLKLAEEEKEKKKQQIQEDKEKKKLQKEKDRAVEREKREKERVQKKLEKDKERERQREQKRKEALWYREWSRPREDLQLDDLKDLPNPIPVRVKFPSHLFGDVVMVLEFLNVFGSQFDIKDDFPSGLTFAMLEEALTEHDAEGVYYDLLQFLLGAILRTHMDEEEDEGLQTAADAKSALQIEDEDERKAVVSQSAVMAAAWPLLHQGKPLHELIMDPFTCTELLRLHLLSSGARIGCDDYRWHGRGGFTYADDVGVEFRHSEPEIIRSLKTSTVYDLGTEDKLKILKALCGQLVTYATARDYVEEGFDRVRKARREWLSDQWKDQRREKEEAAAKWKRKVEERARHKEEQERLKKEKEASKEPT</sequence>
<dbReference type="Pfam" id="PF02791">
    <property type="entry name" value="DDT"/>
    <property type="match status" value="1"/>
</dbReference>
<feature type="region of interest" description="Disordered" evidence="5">
    <location>
        <begin position="136"/>
        <end position="193"/>
    </location>
</feature>
<dbReference type="SMART" id="SM00571">
    <property type="entry name" value="DDT"/>
    <property type="match status" value="1"/>
</dbReference>
<dbReference type="InterPro" id="IPR028942">
    <property type="entry name" value="WHIM1_dom"/>
</dbReference>
<evidence type="ECO:0000313" key="9">
    <source>
        <dbReference type="Proteomes" id="UP000001593"/>
    </source>
</evidence>
<keyword evidence="3 4" id="KW-0539">Nucleus</keyword>
<feature type="domain" description="WAC" evidence="7">
    <location>
        <begin position="22"/>
        <end position="131"/>
    </location>
</feature>
<evidence type="ECO:0000256" key="3">
    <source>
        <dbReference type="ARBA" id="ARBA00023242"/>
    </source>
</evidence>
<protein>
    <recommendedName>
        <fullName evidence="10">Bromodomain adjacent to zinc finger domain protein 1A</fullName>
    </recommendedName>
</protein>
<dbReference type="AlphaFoldDB" id="A7RWX9"/>
<evidence type="ECO:0000313" key="8">
    <source>
        <dbReference type="EMBL" id="EDO44053.1"/>
    </source>
</evidence>
<proteinExistence type="predicted"/>
<keyword evidence="2" id="KW-0175">Coiled coil</keyword>
<dbReference type="PhylomeDB" id="A7RWX9"/>
<dbReference type="InterPro" id="IPR047171">
    <property type="entry name" value="BAZ1A"/>
</dbReference>
<dbReference type="Proteomes" id="UP000001593">
    <property type="component" value="Unassembled WGS sequence"/>
</dbReference>
<gene>
    <name evidence="8" type="ORF">NEMVEDRAFT_v1g96382</name>
</gene>
<evidence type="ECO:0000256" key="4">
    <source>
        <dbReference type="PROSITE-ProRule" id="PRU00475"/>
    </source>
</evidence>
<feature type="compositionally biased region" description="Polar residues" evidence="5">
    <location>
        <begin position="147"/>
        <end position="161"/>
    </location>
</feature>
<dbReference type="eggNOG" id="KOG1245">
    <property type="taxonomic scope" value="Eukaryota"/>
</dbReference>
<reference evidence="8 9" key="1">
    <citation type="journal article" date="2007" name="Science">
        <title>Sea anemone genome reveals ancestral eumetazoan gene repertoire and genomic organization.</title>
        <authorList>
            <person name="Putnam N.H."/>
            <person name="Srivastava M."/>
            <person name="Hellsten U."/>
            <person name="Dirks B."/>
            <person name="Chapman J."/>
            <person name="Salamov A."/>
            <person name="Terry A."/>
            <person name="Shapiro H."/>
            <person name="Lindquist E."/>
            <person name="Kapitonov V.V."/>
            <person name="Jurka J."/>
            <person name="Genikhovich G."/>
            <person name="Grigoriev I.V."/>
            <person name="Lucas S.M."/>
            <person name="Steele R.E."/>
            <person name="Finnerty J.R."/>
            <person name="Technau U."/>
            <person name="Martindale M.Q."/>
            <person name="Rokhsar D.S."/>
        </authorList>
    </citation>
    <scope>NUCLEOTIDE SEQUENCE [LARGE SCALE GENOMIC DNA]</scope>
    <source>
        <strain evidence="9">CH2 X CH6</strain>
    </source>
</reference>
<feature type="region of interest" description="Disordered" evidence="5">
    <location>
        <begin position="654"/>
        <end position="685"/>
    </location>
</feature>
<evidence type="ECO:0008006" key="10">
    <source>
        <dbReference type="Google" id="ProtNLM"/>
    </source>
</evidence>
<dbReference type="HOGENOM" id="CLU_017026_0_0_1"/>
<dbReference type="EMBL" id="DS469548">
    <property type="protein sequence ID" value="EDO44053.1"/>
    <property type="molecule type" value="Genomic_DNA"/>
</dbReference>
<evidence type="ECO:0000256" key="2">
    <source>
        <dbReference type="ARBA" id="ARBA00023054"/>
    </source>
</evidence>
<evidence type="ECO:0000259" key="6">
    <source>
        <dbReference type="PROSITE" id="PS50827"/>
    </source>
</evidence>
<dbReference type="InterPro" id="IPR013136">
    <property type="entry name" value="WSTF_Acf1_Cbp146"/>
</dbReference>
<dbReference type="STRING" id="45351.A7RWX9"/>
<dbReference type="InterPro" id="IPR018501">
    <property type="entry name" value="DDT_dom"/>
</dbReference>
<dbReference type="PROSITE" id="PS50827">
    <property type="entry name" value="DDT"/>
    <property type="match status" value="1"/>
</dbReference>
<feature type="domain" description="DDT" evidence="6">
    <location>
        <begin position="418"/>
        <end position="483"/>
    </location>
</feature>
<feature type="region of interest" description="Disordered" evidence="5">
    <location>
        <begin position="262"/>
        <end position="379"/>
    </location>
</feature>
<keyword evidence="9" id="KW-1185">Reference proteome</keyword>